<evidence type="ECO:0000259" key="4">
    <source>
        <dbReference type="Pfam" id="PF02582"/>
    </source>
</evidence>
<keyword evidence="3" id="KW-0472">Membrane</keyword>
<proteinExistence type="inferred from homology"/>
<evidence type="ECO:0000313" key="6">
    <source>
        <dbReference type="Proteomes" id="UP000054166"/>
    </source>
</evidence>
<keyword evidence="3" id="KW-1133">Transmembrane helix</keyword>
<reference evidence="6" key="2">
    <citation type="submission" date="2015-01" db="EMBL/GenBank/DDBJ databases">
        <title>Evolutionary Origins and Diversification of the Mycorrhizal Mutualists.</title>
        <authorList>
            <consortium name="DOE Joint Genome Institute"/>
            <consortium name="Mycorrhizal Genomics Consortium"/>
            <person name="Kohler A."/>
            <person name="Kuo A."/>
            <person name="Nagy L.G."/>
            <person name="Floudas D."/>
            <person name="Copeland A."/>
            <person name="Barry K.W."/>
            <person name="Cichocki N."/>
            <person name="Veneault-Fourrey C."/>
            <person name="LaButti K."/>
            <person name="Lindquist E.A."/>
            <person name="Lipzen A."/>
            <person name="Lundell T."/>
            <person name="Morin E."/>
            <person name="Murat C."/>
            <person name="Riley R."/>
            <person name="Ohm R."/>
            <person name="Sun H."/>
            <person name="Tunlid A."/>
            <person name="Henrissat B."/>
            <person name="Grigoriev I.V."/>
            <person name="Hibbett D.S."/>
            <person name="Martin F."/>
        </authorList>
    </citation>
    <scope>NUCLEOTIDE SEQUENCE [LARGE SCALE GENOMIC DNA]</scope>
    <source>
        <strain evidence="6">F 1598</strain>
    </source>
</reference>
<evidence type="ECO:0000256" key="3">
    <source>
        <dbReference type="SAM" id="Phobius"/>
    </source>
</evidence>
<comment type="similarity">
    <text evidence="1">Belongs to the RMD1/sif2 family.</text>
</comment>
<reference evidence="5 6" key="1">
    <citation type="submission" date="2014-04" db="EMBL/GenBank/DDBJ databases">
        <authorList>
            <consortium name="DOE Joint Genome Institute"/>
            <person name="Kuo A."/>
            <person name="Tarkka M."/>
            <person name="Buscot F."/>
            <person name="Kohler A."/>
            <person name="Nagy L.G."/>
            <person name="Floudas D."/>
            <person name="Copeland A."/>
            <person name="Barry K.W."/>
            <person name="Cichocki N."/>
            <person name="Veneault-Fourrey C."/>
            <person name="LaButti K."/>
            <person name="Lindquist E.A."/>
            <person name="Lipzen A."/>
            <person name="Lundell T."/>
            <person name="Morin E."/>
            <person name="Murat C."/>
            <person name="Sun H."/>
            <person name="Tunlid A."/>
            <person name="Henrissat B."/>
            <person name="Grigoriev I.V."/>
            <person name="Hibbett D.S."/>
            <person name="Martin F."/>
            <person name="Nordberg H.P."/>
            <person name="Cantor M.N."/>
            <person name="Hua S.X."/>
        </authorList>
    </citation>
    <scope>NUCLEOTIDE SEQUENCE [LARGE SCALE GENOMIC DNA]</scope>
    <source>
        <strain evidence="5 6">F 1598</strain>
    </source>
</reference>
<evidence type="ECO:0000256" key="2">
    <source>
        <dbReference type="SAM" id="MobiDB-lite"/>
    </source>
</evidence>
<sequence length="518" mass="57869">MYTDVPVNQGCDKPTCNCGESCACNPGECNIPAARSSAMRRASVPSLTTATPKAQRTSKTSQKLVVLPSAPQTKPLDLEDEIHGYEKDAGIREYKSEAERMSKEQRKKAGFKRITAYCVAEGFRMKLLASFLHREHNVLPRVFDEALYVMYHLPLLPGYGPGSNIRSSVPLQTPGRKSHLSRLSEAEEDGYQDTYFASPAPRSRSSVRDGYMSAGSPVATRRSLAVPEESEADAEDEEDRPASPPKRKEDSDVAEVVFFEYGVAVFFGLGEEQEKGILEDLDNAGILKRAIKEDDWEVEECHFVAVQYDPHILYPRIYNDFFTFKSPSHLLKLSVSHALAQSTLLAHYESNAQRVLSDPRTVAIPRQLAVSGALQLKRGDALRLTGRLFKLRRDVNLVSNVLDVPELFWSEASLKDLYDAVREYMEISGRVEVLDEKLVLASGFLDAIHDHLNNTAMERITWIIIWLIVAAVLVELGEIVARLVVHASLSGREVMTRVAPVSREDALRTLERMMVQSS</sequence>
<keyword evidence="3" id="KW-0812">Transmembrane</keyword>
<organism evidence="5 6">
    <name type="scientific">Piloderma croceum (strain F 1598)</name>
    <dbReference type="NCBI Taxonomy" id="765440"/>
    <lineage>
        <taxon>Eukaryota</taxon>
        <taxon>Fungi</taxon>
        <taxon>Dikarya</taxon>
        <taxon>Basidiomycota</taxon>
        <taxon>Agaricomycotina</taxon>
        <taxon>Agaricomycetes</taxon>
        <taxon>Agaricomycetidae</taxon>
        <taxon>Atheliales</taxon>
        <taxon>Atheliaceae</taxon>
        <taxon>Piloderma</taxon>
    </lineage>
</organism>
<protein>
    <recommendedName>
        <fullName evidence="4">DUF155 domain-containing protein</fullName>
    </recommendedName>
</protein>
<dbReference type="PANTHER" id="PTHR16255">
    <property type="entry name" value="REQUIRED FOR MEIOTIC NUCLEAR DIVISION PROTEIN 1 HOMOLOG"/>
    <property type="match status" value="1"/>
</dbReference>
<keyword evidence="6" id="KW-1185">Reference proteome</keyword>
<dbReference type="Pfam" id="PF02582">
    <property type="entry name" value="DUF155"/>
    <property type="match status" value="1"/>
</dbReference>
<accession>A0A0C3GLI2</accession>
<evidence type="ECO:0000256" key="1">
    <source>
        <dbReference type="ARBA" id="ARBA00008306"/>
    </source>
</evidence>
<dbReference type="EMBL" id="KN832971">
    <property type="protein sequence ID" value="KIM91441.1"/>
    <property type="molecule type" value="Genomic_DNA"/>
</dbReference>
<dbReference type="PANTHER" id="PTHR16255:SF4">
    <property type="entry name" value="SPORULATION PROTEIN RMD8"/>
    <property type="match status" value="1"/>
</dbReference>
<evidence type="ECO:0000313" key="5">
    <source>
        <dbReference type="EMBL" id="KIM91441.1"/>
    </source>
</evidence>
<dbReference type="AlphaFoldDB" id="A0A0C3GLI2"/>
<dbReference type="FunCoup" id="A0A0C3GLI2">
    <property type="interactions" value="36"/>
</dbReference>
<dbReference type="Proteomes" id="UP000054166">
    <property type="component" value="Unassembled WGS sequence"/>
</dbReference>
<feature type="transmembrane region" description="Helical" evidence="3">
    <location>
        <begin position="460"/>
        <end position="485"/>
    </location>
</feature>
<feature type="compositionally biased region" description="Acidic residues" evidence="2">
    <location>
        <begin position="228"/>
        <end position="239"/>
    </location>
</feature>
<dbReference type="InterPro" id="IPR051624">
    <property type="entry name" value="RMD1/Sad1-interacting"/>
</dbReference>
<name>A0A0C3GLI2_PILCF</name>
<dbReference type="OrthoDB" id="18302at2759"/>
<dbReference type="GO" id="GO:0005739">
    <property type="term" value="C:mitochondrion"/>
    <property type="evidence" value="ECO:0007669"/>
    <property type="project" value="UniProtKB-ARBA"/>
</dbReference>
<feature type="region of interest" description="Disordered" evidence="2">
    <location>
        <begin position="191"/>
        <end position="249"/>
    </location>
</feature>
<dbReference type="HOGENOM" id="CLU_011220_3_1_1"/>
<dbReference type="InterPro" id="IPR003734">
    <property type="entry name" value="DUF155"/>
</dbReference>
<gene>
    <name evidence="5" type="ORF">PILCRDRAFT_83694</name>
</gene>
<feature type="domain" description="DUF155" evidence="4">
    <location>
        <begin position="256"/>
        <end position="434"/>
    </location>
</feature>
<dbReference type="InParanoid" id="A0A0C3GLI2"/>